<dbReference type="GO" id="GO:0080120">
    <property type="term" value="P:CAAX-box protein maturation"/>
    <property type="evidence" value="ECO:0007669"/>
    <property type="project" value="UniProtKB-ARBA"/>
</dbReference>
<gene>
    <name evidence="3" type="ORF">QYE76_041515</name>
</gene>
<dbReference type="Proteomes" id="UP001231189">
    <property type="component" value="Unassembled WGS sequence"/>
</dbReference>
<dbReference type="Pfam" id="PF02517">
    <property type="entry name" value="Rce1-like"/>
    <property type="match status" value="1"/>
</dbReference>
<feature type="transmembrane region" description="Helical" evidence="1">
    <location>
        <begin position="163"/>
        <end position="195"/>
    </location>
</feature>
<organism evidence="3 4">
    <name type="scientific">Lolium multiflorum</name>
    <name type="common">Italian ryegrass</name>
    <name type="synonym">Lolium perenne subsp. multiflorum</name>
    <dbReference type="NCBI Taxonomy" id="4521"/>
    <lineage>
        <taxon>Eukaryota</taxon>
        <taxon>Viridiplantae</taxon>
        <taxon>Streptophyta</taxon>
        <taxon>Embryophyta</taxon>
        <taxon>Tracheophyta</taxon>
        <taxon>Spermatophyta</taxon>
        <taxon>Magnoliopsida</taxon>
        <taxon>Liliopsida</taxon>
        <taxon>Poales</taxon>
        <taxon>Poaceae</taxon>
        <taxon>BOP clade</taxon>
        <taxon>Pooideae</taxon>
        <taxon>Poodae</taxon>
        <taxon>Poeae</taxon>
        <taxon>Poeae Chloroplast Group 2 (Poeae type)</taxon>
        <taxon>Loliodinae</taxon>
        <taxon>Loliinae</taxon>
        <taxon>Lolium</taxon>
    </lineage>
</organism>
<dbReference type="GO" id="GO:0004175">
    <property type="term" value="F:endopeptidase activity"/>
    <property type="evidence" value="ECO:0007669"/>
    <property type="project" value="UniProtKB-ARBA"/>
</dbReference>
<evidence type="ECO:0000259" key="2">
    <source>
        <dbReference type="Pfam" id="PF02517"/>
    </source>
</evidence>
<proteinExistence type="predicted"/>
<comment type="caution">
    <text evidence="3">The sequence shown here is derived from an EMBL/GenBank/DDBJ whole genome shotgun (WGS) entry which is preliminary data.</text>
</comment>
<dbReference type="AlphaFoldDB" id="A0AAD8TF16"/>
<dbReference type="PANTHER" id="PTHR43592:SF4">
    <property type="entry name" value="CAAX AMINO TERMINAL PROTEASE FAMILY PROTEIN"/>
    <property type="match status" value="1"/>
</dbReference>
<feature type="transmembrane region" description="Helical" evidence="1">
    <location>
        <begin position="85"/>
        <end position="106"/>
    </location>
</feature>
<sequence length="222" mass="25101">MRSQEYSVLSADIPWESEDIWRTFAGYLLILHIPLSFGGLDAVAKVLRCSSLDPLTTYTAKPHHQVWPFFFRKFSFRPSWIKETVLWFGLLVSMVFVTSLISDRLIGPEDAYDPILKEILSDSPTSRLVCFFLYCVIAPLSEETIYRGFLLTSLSSSMKWKNALIVSSLMFSVAHLSGQSFFQLFIIGCITGLAYCRTGTLAASFTIHCLYNAVILFTTIMS</sequence>
<accession>A0AAD8TF16</accession>
<protein>
    <recommendedName>
        <fullName evidence="2">CAAX prenyl protease 2/Lysostaphin resistance protein A-like domain-containing protein</fullName>
    </recommendedName>
</protein>
<feature type="transmembrane region" description="Helical" evidence="1">
    <location>
        <begin position="201"/>
        <end position="221"/>
    </location>
</feature>
<keyword evidence="4" id="KW-1185">Reference proteome</keyword>
<keyword evidence="1" id="KW-1133">Transmembrane helix</keyword>
<dbReference type="EMBL" id="JAUUTY010000002">
    <property type="protein sequence ID" value="KAK1680667.1"/>
    <property type="molecule type" value="Genomic_DNA"/>
</dbReference>
<evidence type="ECO:0000256" key="1">
    <source>
        <dbReference type="SAM" id="Phobius"/>
    </source>
</evidence>
<dbReference type="PANTHER" id="PTHR43592">
    <property type="entry name" value="CAAX AMINO TERMINAL PROTEASE"/>
    <property type="match status" value="1"/>
</dbReference>
<name>A0AAD8TF16_LOLMU</name>
<keyword evidence="1" id="KW-0812">Transmembrane</keyword>
<feature type="transmembrane region" description="Helical" evidence="1">
    <location>
        <begin position="20"/>
        <end position="40"/>
    </location>
</feature>
<keyword evidence="1" id="KW-0472">Membrane</keyword>
<feature type="domain" description="CAAX prenyl protease 2/Lysostaphin resistance protein A-like" evidence="2">
    <location>
        <begin position="127"/>
        <end position="214"/>
    </location>
</feature>
<dbReference type="InterPro" id="IPR003675">
    <property type="entry name" value="Rce1/LyrA-like_dom"/>
</dbReference>
<evidence type="ECO:0000313" key="4">
    <source>
        <dbReference type="Proteomes" id="UP001231189"/>
    </source>
</evidence>
<reference evidence="3" key="1">
    <citation type="submission" date="2023-07" db="EMBL/GenBank/DDBJ databases">
        <title>A chromosome-level genome assembly of Lolium multiflorum.</title>
        <authorList>
            <person name="Chen Y."/>
            <person name="Copetti D."/>
            <person name="Kolliker R."/>
            <person name="Studer B."/>
        </authorList>
    </citation>
    <scope>NUCLEOTIDE SEQUENCE</scope>
    <source>
        <strain evidence="3">02402/16</strain>
        <tissue evidence="3">Leaf</tissue>
    </source>
</reference>
<evidence type="ECO:0000313" key="3">
    <source>
        <dbReference type="EMBL" id="KAK1680667.1"/>
    </source>
</evidence>